<keyword evidence="3 6" id="KW-0812">Transmembrane</keyword>
<feature type="transmembrane region" description="Helical" evidence="6">
    <location>
        <begin position="297"/>
        <end position="318"/>
    </location>
</feature>
<name>A0ABX8HWQ3_9PSED</name>
<feature type="transmembrane region" description="Helical" evidence="6">
    <location>
        <begin position="132"/>
        <end position="151"/>
    </location>
</feature>
<evidence type="ECO:0000313" key="9">
    <source>
        <dbReference type="Proteomes" id="UP000683401"/>
    </source>
</evidence>
<evidence type="ECO:0000256" key="5">
    <source>
        <dbReference type="ARBA" id="ARBA00023136"/>
    </source>
</evidence>
<feature type="transmembrane region" description="Helical" evidence="6">
    <location>
        <begin position="273"/>
        <end position="291"/>
    </location>
</feature>
<keyword evidence="4 6" id="KW-1133">Transmembrane helix</keyword>
<dbReference type="PANTHER" id="PTHR43124:SF3">
    <property type="entry name" value="CHLORAMPHENICOL EFFLUX PUMP RV0191"/>
    <property type="match status" value="1"/>
</dbReference>
<evidence type="ECO:0000256" key="3">
    <source>
        <dbReference type="ARBA" id="ARBA00022692"/>
    </source>
</evidence>
<evidence type="ECO:0000256" key="2">
    <source>
        <dbReference type="ARBA" id="ARBA00022475"/>
    </source>
</evidence>
<gene>
    <name evidence="8" type="ORF">KQP88_10120</name>
</gene>
<feature type="transmembrane region" description="Helical" evidence="6">
    <location>
        <begin position="330"/>
        <end position="353"/>
    </location>
</feature>
<dbReference type="Proteomes" id="UP000683401">
    <property type="component" value="Chromosome"/>
</dbReference>
<feature type="transmembrane region" description="Helical" evidence="6">
    <location>
        <begin position="9"/>
        <end position="30"/>
    </location>
</feature>
<evidence type="ECO:0000256" key="6">
    <source>
        <dbReference type="SAM" id="Phobius"/>
    </source>
</evidence>
<dbReference type="PANTHER" id="PTHR43124">
    <property type="entry name" value="PURINE EFFLUX PUMP PBUE"/>
    <property type="match status" value="1"/>
</dbReference>
<feature type="transmembrane region" description="Helical" evidence="6">
    <location>
        <begin position="242"/>
        <end position="261"/>
    </location>
</feature>
<protein>
    <submittedName>
        <fullName evidence="8">MFS transporter</fullName>
    </submittedName>
</protein>
<reference evidence="9" key="1">
    <citation type="submission" date="2021-06" db="EMBL/GenBank/DDBJ databases">
        <title>Identification of Pseudomonas cichorii causing bacterial leaf black spot of flue-cured tobacco, a new disease in China.</title>
        <authorList>
            <person name="Lu C.-H."/>
        </authorList>
    </citation>
    <scope>NUCLEOTIDE SEQUENCE [LARGE SCALE GENOMIC DNA]</scope>
    <source>
        <strain evidence="9">LJ2</strain>
    </source>
</reference>
<dbReference type="PROSITE" id="PS50850">
    <property type="entry name" value="MFS"/>
    <property type="match status" value="1"/>
</dbReference>
<dbReference type="InterPro" id="IPR050189">
    <property type="entry name" value="MFS_Efflux_Transporters"/>
</dbReference>
<evidence type="ECO:0000256" key="1">
    <source>
        <dbReference type="ARBA" id="ARBA00004651"/>
    </source>
</evidence>
<feature type="transmembrane region" description="Helical" evidence="6">
    <location>
        <begin position="73"/>
        <end position="93"/>
    </location>
</feature>
<dbReference type="Pfam" id="PF07690">
    <property type="entry name" value="MFS_1"/>
    <property type="match status" value="1"/>
</dbReference>
<keyword evidence="2" id="KW-1003">Cell membrane</keyword>
<dbReference type="CDD" id="cd17324">
    <property type="entry name" value="MFS_NepI_like"/>
    <property type="match status" value="1"/>
</dbReference>
<feature type="transmembrane region" description="Helical" evidence="6">
    <location>
        <begin position="359"/>
        <end position="376"/>
    </location>
</feature>
<comment type="subcellular location">
    <subcellularLocation>
        <location evidence="1">Cell membrane</location>
        <topology evidence="1">Multi-pass membrane protein</topology>
    </subcellularLocation>
</comment>
<feature type="transmembrane region" description="Helical" evidence="6">
    <location>
        <begin position="45"/>
        <end position="66"/>
    </location>
</feature>
<dbReference type="InterPro" id="IPR020846">
    <property type="entry name" value="MFS_dom"/>
</dbReference>
<feature type="domain" description="Major facilitator superfamily (MFS) profile" evidence="7">
    <location>
        <begin position="8"/>
        <end position="385"/>
    </location>
</feature>
<evidence type="ECO:0000256" key="4">
    <source>
        <dbReference type="ARBA" id="ARBA00022989"/>
    </source>
</evidence>
<keyword evidence="9" id="KW-1185">Reference proteome</keyword>
<organism evidence="8 9">
    <name type="scientific">Pseudomonas lijiangensis</name>
    <dbReference type="NCBI Taxonomy" id="2995658"/>
    <lineage>
        <taxon>Bacteria</taxon>
        <taxon>Pseudomonadati</taxon>
        <taxon>Pseudomonadota</taxon>
        <taxon>Gammaproteobacteria</taxon>
        <taxon>Pseudomonadales</taxon>
        <taxon>Pseudomonadaceae</taxon>
        <taxon>Pseudomonas</taxon>
    </lineage>
</organism>
<feature type="transmembrane region" description="Helical" evidence="6">
    <location>
        <begin position="163"/>
        <end position="182"/>
    </location>
</feature>
<dbReference type="EMBL" id="CP076668">
    <property type="protein sequence ID" value="QWU85086.1"/>
    <property type="molecule type" value="Genomic_DNA"/>
</dbReference>
<proteinExistence type="predicted"/>
<keyword evidence="5 6" id="KW-0472">Membrane</keyword>
<feature type="transmembrane region" description="Helical" evidence="6">
    <location>
        <begin position="208"/>
        <end position="230"/>
    </location>
</feature>
<sequence length="387" mass="40667">MINSLNPKVYVLTFTAFVMLSSEFIVAGLLPEISTGLHITVGEAGWLITAFALGMGIGAPVIAAFTHRVRMRSLLMAACVALFLGNTVAALTTNFPLLLIGRALGGVGVAIFWTNAALIAAAMSSEQTKSLAVSRVLIGVSIASVVGVPVGKAVSDLWHWEGALFLMSGLSALALMMVIKWIRPPESNASKPASTLLSRLGEICNKDIVLMLLSSVLIFGGIMSVFSYLATFLTHQTSLPTVQVTMILALYGVADIVGNLILARRVPNPLDALFKRLLLVLAGSLAAITLLGNEVWLLTLAVAAVGCCHATTGLLMGIDVLRRAGSSAQLVGAVNVTAINLGIMLGALAGGFLIDNIDLKYIGLLGASFVLLGWIVRTRLRPLPRIN</sequence>
<evidence type="ECO:0000259" key="7">
    <source>
        <dbReference type="PROSITE" id="PS50850"/>
    </source>
</evidence>
<feature type="transmembrane region" description="Helical" evidence="6">
    <location>
        <begin position="99"/>
        <end position="120"/>
    </location>
</feature>
<accession>A0ABX8HWQ3</accession>
<dbReference type="InterPro" id="IPR011701">
    <property type="entry name" value="MFS"/>
</dbReference>
<evidence type="ECO:0000313" key="8">
    <source>
        <dbReference type="EMBL" id="QWU85086.1"/>
    </source>
</evidence>
<dbReference type="RefSeq" id="WP_216705564.1">
    <property type="nucleotide sequence ID" value="NZ_CP076668.1"/>
</dbReference>